<evidence type="ECO:0000313" key="2">
    <source>
        <dbReference type="Proteomes" id="UP001302573"/>
    </source>
</evidence>
<sequence>MLEQRDHARSERDTAQTEAAGLREAAHLTGQRLAIAAANDAQHFQELTDALKHNQDLRRAVDDRDQRLLVKATCPAVRTGSGTGAAGVADAGPAELAADARSDYFTLRDQLALSQKMILGLQGHIRTLCTTPPTTGAIPQ</sequence>
<comment type="caution">
    <text evidence="1">The sequence shown here is derived from an EMBL/GenBank/DDBJ whole genome shotgun (WGS) entry which is preliminary data.</text>
</comment>
<reference evidence="1 2" key="1">
    <citation type="submission" date="2023-12" db="EMBL/GenBank/DDBJ databases">
        <title>Pseudomonas machongensis sp. nov., isolated from wilted pepper plants (Capsicum annuum).</title>
        <authorList>
            <person name="Qiu M."/>
            <person name="Li Y."/>
            <person name="Liu Q."/>
            <person name="Zhang X."/>
            <person name="Huang Y."/>
            <person name="Guo R."/>
            <person name="Hu M."/>
            <person name="Zhou J."/>
            <person name="Zhou X."/>
        </authorList>
    </citation>
    <scope>NUCLEOTIDE SEQUENCE [LARGE SCALE GENOMIC DNA]</scope>
    <source>
        <strain evidence="1 2">MH2</strain>
    </source>
</reference>
<organism evidence="1 2">
    <name type="scientific">Pseudomonas machongensis</name>
    <dbReference type="NCBI Taxonomy" id="3110229"/>
    <lineage>
        <taxon>Bacteria</taxon>
        <taxon>Pseudomonadati</taxon>
        <taxon>Pseudomonadota</taxon>
        <taxon>Gammaproteobacteria</taxon>
        <taxon>Pseudomonadales</taxon>
        <taxon>Pseudomonadaceae</taxon>
        <taxon>Pseudomonas</taxon>
    </lineage>
</organism>
<dbReference type="Pfam" id="PF03245">
    <property type="entry name" value="Phage_lysis"/>
    <property type="match status" value="1"/>
</dbReference>
<accession>A0ABU5VBL6</accession>
<evidence type="ECO:0000313" key="1">
    <source>
        <dbReference type="EMBL" id="MEA5670751.1"/>
    </source>
</evidence>
<name>A0ABU5VBL6_9PSED</name>
<protein>
    <submittedName>
        <fullName evidence="1">Lysis system i-spanin subunit Rz</fullName>
    </submittedName>
</protein>
<dbReference type="EMBL" id="JAYFUI010000066">
    <property type="protein sequence ID" value="MEA5670751.1"/>
    <property type="molecule type" value="Genomic_DNA"/>
</dbReference>
<dbReference type="InterPro" id="IPR004929">
    <property type="entry name" value="I-spanin"/>
</dbReference>
<dbReference type="Proteomes" id="UP001302573">
    <property type="component" value="Unassembled WGS sequence"/>
</dbReference>
<keyword evidence="2" id="KW-1185">Reference proteome</keyword>
<proteinExistence type="predicted"/>
<gene>
    <name evidence="1" type="ORF">VA602_05300</name>
</gene>